<dbReference type="GO" id="GO:0034976">
    <property type="term" value="P:response to endoplasmic reticulum stress"/>
    <property type="evidence" value="ECO:0007669"/>
    <property type="project" value="TreeGrafter"/>
</dbReference>
<dbReference type="GO" id="GO:0015035">
    <property type="term" value="F:protein-disulfide reductase activity"/>
    <property type="evidence" value="ECO:0007669"/>
    <property type="project" value="TreeGrafter"/>
</dbReference>
<evidence type="ECO:0000256" key="12">
    <source>
        <dbReference type="RuleBase" id="RU004208"/>
    </source>
</evidence>
<evidence type="ECO:0000256" key="4">
    <source>
        <dbReference type="ARBA" id="ARBA00012723"/>
    </source>
</evidence>
<dbReference type="EC" id="5.3.4.1" evidence="4"/>
<evidence type="ECO:0000259" key="14">
    <source>
        <dbReference type="PROSITE" id="PS51352"/>
    </source>
</evidence>
<evidence type="ECO:0000256" key="5">
    <source>
        <dbReference type="ARBA" id="ARBA00022729"/>
    </source>
</evidence>
<dbReference type="GO" id="GO:0005788">
    <property type="term" value="C:endoplasmic reticulum lumen"/>
    <property type="evidence" value="ECO:0007669"/>
    <property type="project" value="UniProtKB-SubCell"/>
</dbReference>
<protein>
    <recommendedName>
        <fullName evidence="4">protein disulfide-isomerase</fullName>
        <ecNumber evidence="4">5.3.4.1</ecNumber>
    </recommendedName>
</protein>
<evidence type="ECO:0000256" key="2">
    <source>
        <dbReference type="ARBA" id="ARBA00004319"/>
    </source>
</evidence>
<dbReference type="Proteomes" id="UP001165190">
    <property type="component" value="Unassembled WGS sequence"/>
</dbReference>
<proteinExistence type="inferred from homology"/>
<comment type="function">
    <text evidence="11">Acts as a protein-folding catalyst that interacts with nascent polypeptides to catalyze the formation, isomerization, and reduction or oxidation of disulfide bonds.</text>
</comment>
<gene>
    <name evidence="15" type="ORF">HRI_000762800</name>
</gene>
<dbReference type="AlphaFoldDB" id="A0A9W7H4M4"/>
<accession>A0A9W7H4M4</accession>
<keyword evidence="5 13" id="KW-0732">Signal</keyword>
<dbReference type="PANTHER" id="PTHR45815:SF3">
    <property type="entry name" value="PROTEIN DISULFIDE-ISOMERASE A6"/>
    <property type="match status" value="1"/>
</dbReference>
<feature type="chain" id="PRO_5040938145" description="protein disulfide-isomerase" evidence="13">
    <location>
        <begin position="25"/>
        <end position="432"/>
    </location>
</feature>
<evidence type="ECO:0000256" key="1">
    <source>
        <dbReference type="ARBA" id="ARBA00001182"/>
    </source>
</evidence>
<dbReference type="FunFam" id="3.40.30.10:FF:000050">
    <property type="entry name" value="protein disulfide-isomerase A6 isoform X1"/>
    <property type="match status" value="1"/>
</dbReference>
<dbReference type="PRINTS" id="PR00421">
    <property type="entry name" value="THIOREDOXIN"/>
</dbReference>
<dbReference type="InterPro" id="IPR017937">
    <property type="entry name" value="Thioredoxin_CS"/>
</dbReference>
<comment type="similarity">
    <text evidence="3 12">Belongs to the protein disulfide isomerase family.</text>
</comment>
<evidence type="ECO:0000313" key="16">
    <source>
        <dbReference type="Proteomes" id="UP001165190"/>
    </source>
</evidence>
<feature type="signal peptide" evidence="13">
    <location>
        <begin position="1"/>
        <end position="24"/>
    </location>
</feature>
<dbReference type="GO" id="GO:0003756">
    <property type="term" value="F:protein disulfide isomerase activity"/>
    <property type="evidence" value="ECO:0007669"/>
    <property type="project" value="UniProtKB-EC"/>
</dbReference>
<dbReference type="NCBIfam" id="TIGR01126">
    <property type="entry name" value="pdi_dom"/>
    <property type="match status" value="2"/>
</dbReference>
<dbReference type="OrthoDB" id="10264505at2759"/>
<keyword evidence="9 15" id="KW-0413">Isomerase</keyword>
<evidence type="ECO:0000256" key="8">
    <source>
        <dbReference type="ARBA" id="ARBA00023157"/>
    </source>
</evidence>
<sequence length="432" mass="47108">MHRSRSPLLISLSLIFSLFTITNALYGPSSPVVQLTPSNFKSKVLNSNGVVLVEFFAPWCGHCQALTPTWEKAANVLKGVATVAALDADAHQSLAQEYGIKGFPTLKVFSPGKPPVDYRGARDVKPIAEFALKQVRALLKDRLEGKTSGGSTDKSEPSASVELNSRNFDELVLKSKELWVVEFFAPWCGHCKKLAPEWKKASLKGKVKLGHVDCDSEKSLMSRFNVQGFPTILVFGADKDSPVPYEGARTASAIESFALEQLETNVGPAEVTELTGPAVMEEKCGSAAICFIAFLPDILDSKAEGRNKYLEMLLSVAEKFKRSPYSYVWAAAGKQPDLETRVGVGGYGYPALVALNIKKGAYAPLKSAFELEHISEFVKQAGRGGKGNLPLEGKPEIVKKEPWDGKDGEIIEEDEFSLEELMVDSTESKDEL</sequence>
<keyword evidence="7" id="KW-0256">Endoplasmic reticulum</keyword>
<feature type="domain" description="Thioredoxin" evidence="14">
    <location>
        <begin position="152"/>
        <end position="264"/>
    </location>
</feature>
<dbReference type="InterPro" id="IPR005788">
    <property type="entry name" value="PDI_thioredoxin-like_dom"/>
</dbReference>
<evidence type="ECO:0000256" key="10">
    <source>
        <dbReference type="ARBA" id="ARBA00023284"/>
    </source>
</evidence>
<dbReference type="EMBL" id="BSYR01000010">
    <property type="protein sequence ID" value="GMI70935.1"/>
    <property type="molecule type" value="Genomic_DNA"/>
</dbReference>
<keyword evidence="10" id="KW-0676">Redox-active center</keyword>
<dbReference type="InterPro" id="IPR057305">
    <property type="entry name" value="Thioredox_PDIA6_C"/>
</dbReference>
<keyword evidence="6" id="KW-0677">Repeat</keyword>
<organism evidence="15 16">
    <name type="scientific">Hibiscus trionum</name>
    <name type="common">Flower of an hour</name>
    <dbReference type="NCBI Taxonomy" id="183268"/>
    <lineage>
        <taxon>Eukaryota</taxon>
        <taxon>Viridiplantae</taxon>
        <taxon>Streptophyta</taxon>
        <taxon>Embryophyta</taxon>
        <taxon>Tracheophyta</taxon>
        <taxon>Spermatophyta</taxon>
        <taxon>Magnoliopsida</taxon>
        <taxon>eudicotyledons</taxon>
        <taxon>Gunneridae</taxon>
        <taxon>Pentapetalae</taxon>
        <taxon>rosids</taxon>
        <taxon>malvids</taxon>
        <taxon>Malvales</taxon>
        <taxon>Malvaceae</taxon>
        <taxon>Malvoideae</taxon>
        <taxon>Hibiscus</taxon>
    </lineage>
</organism>
<name>A0A9W7H4M4_HIBTR</name>
<evidence type="ECO:0000313" key="15">
    <source>
        <dbReference type="EMBL" id="GMI70935.1"/>
    </source>
</evidence>
<dbReference type="Gene3D" id="3.40.30.10">
    <property type="entry name" value="Glutaredoxin"/>
    <property type="match status" value="3"/>
</dbReference>
<dbReference type="PROSITE" id="PS51352">
    <property type="entry name" value="THIOREDOXIN_2"/>
    <property type="match status" value="2"/>
</dbReference>
<dbReference type="Pfam" id="PF24541">
    <property type="entry name" value="Thioredox_PDIA6_C"/>
    <property type="match status" value="1"/>
</dbReference>
<comment type="caution">
    <text evidence="15">The sequence shown here is derived from an EMBL/GenBank/DDBJ whole genome shotgun (WGS) entry which is preliminary data.</text>
</comment>
<dbReference type="PANTHER" id="PTHR45815">
    <property type="entry name" value="PROTEIN DISULFIDE-ISOMERASE A6"/>
    <property type="match status" value="1"/>
</dbReference>
<comment type="subcellular location">
    <subcellularLocation>
        <location evidence="2">Endoplasmic reticulum lumen</location>
    </subcellularLocation>
</comment>
<dbReference type="PROSITE" id="PS00194">
    <property type="entry name" value="THIOREDOXIN_1"/>
    <property type="match status" value="2"/>
</dbReference>
<evidence type="ECO:0000256" key="3">
    <source>
        <dbReference type="ARBA" id="ARBA00006347"/>
    </source>
</evidence>
<dbReference type="CDD" id="cd02983">
    <property type="entry name" value="P5_C"/>
    <property type="match status" value="1"/>
</dbReference>
<dbReference type="Pfam" id="PF00085">
    <property type="entry name" value="Thioredoxin"/>
    <property type="match status" value="2"/>
</dbReference>
<comment type="catalytic activity">
    <reaction evidence="1">
        <text>Catalyzes the rearrangement of -S-S- bonds in proteins.</text>
        <dbReference type="EC" id="5.3.4.1"/>
    </reaction>
</comment>
<reference evidence="15" key="1">
    <citation type="submission" date="2023-05" db="EMBL/GenBank/DDBJ databases">
        <title>Genome and transcriptome analyses reveal genes involved in the formation of fine ridges on petal epidermal cells in Hibiscus trionum.</title>
        <authorList>
            <person name="Koshimizu S."/>
            <person name="Masuda S."/>
            <person name="Ishii T."/>
            <person name="Shirasu K."/>
            <person name="Hoshino A."/>
            <person name="Arita M."/>
        </authorList>
    </citation>
    <scope>NUCLEOTIDE SEQUENCE</scope>
    <source>
        <strain evidence="15">Hamamatsu line</strain>
    </source>
</reference>
<evidence type="ECO:0000256" key="11">
    <source>
        <dbReference type="ARBA" id="ARBA00054003"/>
    </source>
</evidence>
<dbReference type="CDD" id="cd03001">
    <property type="entry name" value="PDI_a_P5"/>
    <property type="match status" value="2"/>
</dbReference>
<evidence type="ECO:0000256" key="13">
    <source>
        <dbReference type="SAM" id="SignalP"/>
    </source>
</evidence>
<evidence type="ECO:0000256" key="9">
    <source>
        <dbReference type="ARBA" id="ARBA00023235"/>
    </source>
</evidence>
<dbReference type="InterPro" id="IPR013766">
    <property type="entry name" value="Thioredoxin_domain"/>
</dbReference>
<dbReference type="SUPFAM" id="SSF52833">
    <property type="entry name" value="Thioredoxin-like"/>
    <property type="match status" value="3"/>
</dbReference>
<evidence type="ECO:0000256" key="7">
    <source>
        <dbReference type="ARBA" id="ARBA00022824"/>
    </source>
</evidence>
<dbReference type="InterPro" id="IPR036249">
    <property type="entry name" value="Thioredoxin-like_sf"/>
</dbReference>
<keyword evidence="8" id="KW-1015">Disulfide bond</keyword>
<feature type="domain" description="Thioredoxin" evidence="14">
    <location>
        <begin position="24"/>
        <end position="140"/>
    </location>
</feature>
<evidence type="ECO:0000256" key="6">
    <source>
        <dbReference type="ARBA" id="ARBA00022737"/>
    </source>
</evidence>
<keyword evidence="16" id="KW-1185">Reference proteome</keyword>